<gene>
    <name evidence="2" type="ORF">IT41_07615</name>
    <name evidence="3" type="ORF">SAMN04487972_10322</name>
</gene>
<keyword evidence="4" id="KW-1185">Reference proteome</keyword>
<proteinExistence type="predicted"/>
<dbReference type="AlphaFoldDB" id="A0A099F3G3"/>
<dbReference type="Proteomes" id="UP000182312">
    <property type="component" value="Unassembled WGS sequence"/>
</dbReference>
<dbReference type="EMBL" id="JRKN01000007">
    <property type="protein sequence ID" value="KGJ05235.1"/>
    <property type="molecule type" value="Genomic_DNA"/>
</dbReference>
<evidence type="ECO:0000313" key="5">
    <source>
        <dbReference type="Proteomes" id="UP000182312"/>
    </source>
</evidence>
<accession>A0A099F3G3</accession>
<dbReference type="OrthoDB" id="7508186at2"/>
<evidence type="ECO:0000313" key="2">
    <source>
        <dbReference type="EMBL" id="KGJ05235.1"/>
    </source>
</evidence>
<dbReference type="EMBL" id="FOJO01000003">
    <property type="protein sequence ID" value="SFA43383.1"/>
    <property type="molecule type" value="Genomic_DNA"/>
</dbReference>
<evidence type="ECO:0000313" key="4">
    <source>
        <dbReference type="Proteomes" id="UP000029846"/>
    </source>
</evidence>
<evidence type="ECO:0000313" key="3">
    <source>
        <dbReference type="EMBL" id="SFA43383.1"/>
    </source>
</evidence>
<dbReference type="SUPFAM" id="SSF47598">
    <property type="entry name" value="Ribbon-helix-helix"/>
    <property type="match status" value="1"/>
</dbReference>
<reference evidence="3 5" key="3">
    <citation type="submission" date="2016-10" db="EMBL/GenBank/DDBJ databases">
        <authorList>
            <person name="de Groot N.N."/>
        </authorList>
    </citation>
    <scope>NUCLEOTIDE SEQUENCE [LARGE SCALE GENOMIC DNA]</scope>
    <source>
        <strain evidence="3 5">CGMCC 1.6117</strain>
    </source>
</reference>
<reference evidence="2 4" key="1">
    <citation type="submission" date="2014-09" db="EMBL/GenBank/DDBJ databases">
        <authorList>
            <person name="McGinnis J.M."/>
            <person name="Wolfgang W.J."/>
        </authorList>
    </citation>
    <scope>NUCLEOTIDE SEQUENCE [LARGE SCALE GENOMIC DNA]</scope>
    <source>
        <strain evidence="2 4">JCM 14014</strain>
    </source>
</reference>
<evidence type="ECO:0008006" key="6">
    <source>
        <dbReference type="Google" id="ProtNLM"/>
    </source>
</evidence>
<evidence type="ECO:0000256" key="1">
    <source>
        <dbReference type="SAM" id="MobiDB-lite"/>
    </source>
</evidence>
<sequence>MTGRTHKPSFASRPGNPDSWIKAADTPSASKAAGEAFTARLTIDITPELRGRIKVAAFRRGITVTDMLRDLLAREFPASEGDPI</sequence>
<name>A0A099F3G3_9RHOB</name>
<feature type="region of interest" description="Disordered" evidence="1">
    <location>
        <begin position="1"/>
        <end position="27"/>
    </location>
</feature>
<dbReference type="eggNOG" id="ENOG5032YZW">
    <property type="taxonomic scope" value="Bacteria"/>
</dbReference>
<dbReference type="Proteomes" id="UP000029846">
    <property type="component" value="Unassembled WGS sequence"/>
</dbReference>
<dbReference type="RefSeq" id="WP_036739993.1">
    <property type="nucleotide sequence ID" value="NZ_FOJO01000003.1"/>
</dbReference>
<dbReference type="GO" id="GO:0006355">
    <property type="term" value="P:regulation of DNA-templated transcription"/>
    <property type="evidence" value="ECO:0007669"/>
    <property type="project" value="InterPro"/>
</dbReference>
<reference evidence="2 4" key="2">
    <citation type="submission" date="2014-10" db="EMBL/GenBank/DDBJ databases">
        <title>Paracoccus sanguinis sp. nov., isolated from clinical specimens of New York State patients.</title>
        <authorList>
            <person name="Mingle L.A."/>
            <person name="Cole J.A."/>
            <person name="Lapierre P."/>
            <person name="Musser K.A."/>
        </authorList>
    </citation>
    <scope>NUCLEOTIDE SEQUENCE [LARGE SCALE GENOMIC DNA]</scope>
    <source>
        <strain evidence="2 4">JCM 14014</strain>
    </source>
</reference>
<dbReference type="InterPro" id="IPR010985">
    <property type="entry name" value="Ribbon_hlx_hlx"/>
</dbReference>
<dbReference type="InterPro" id="IPR013321">
    <property type="entry name" value="Arc_rbn_hlx_hlx"/>
</dbReference>
<dbReference type="STRING" id="376733.SAMN04487972_10322"/>
<organism evidence="2 4">
    <name type="scientific">Paracoccus halophilus</name>
    <dbReference type="NCBI Taxonomy" id="376733"/>
    <lineage>
        <taxon>Bacteria</taxon>
        <taxon>Pseudomonadati</taxon>
        <taxon>Pseudomonadota</taxon>
        <taxon>Alphaproteobacteria</taxon>
        <taxon>Rhodobacterales</taxon>
        <taxon>Paracoccaceae</taxon>
        <taxon>Paracoccus</taxon>
    </lineage>
</organism>
<protein>
    <recommendedName>
        <fullName evidence="6">Plasmid segregation centromere-binding protein ParG</fullName>
    </recommendedName>
</protein>
<dbReference type="Gene3D" id="1.10.1220.10">
    <property type="entry name" value="Met repressor-like"/>
    <property type="match status" value="1"/>
</dbReference>